<reference evidence="1" key="1">
    <citation type="journal article" date="2023" name="IScience">
        <title>Live-bearing cockroach genome reveals convergent evolutionary mechanisms linked to viviparity in insects and beyond.</title>
        <authorList>
            <person name="Fouks B."/>
            <person name="Harrison M.C."/>
            <person name="Mikhailova A.A."/>
            <person name="Marchal E."/>
            <person name="English S."/>
            <person name="Carruthers M."/>
            <person name="Jennings E.C."/>
            <person name="Chiamaka E.L."/>
            <person name="Frigard R.A."/>
            <person name="Pippel M."/>
            <person name="Attardo G.M."/>
            <person name="Benoit J.B."/>
            <person name="Bornberg-Bauer E."/>
            <person name="Tobe S.S."/>
        </authorList>
    </citation>
    <scope>NUCLEOTIDE SEQUENCE</scope>
    <source>
        <strain evidence="1">Stay&amp;Tobe</strain>
    </source>
</reference>
<sequence length="56" mass="6505">IKCKITEFLAIYITPIMNGKCKQLEGIILQLLMRWRQGFLNTNSTNIQCNFNLTLT</sequence>
<protein>
    <submittedName>
        <fullName evidence="1">Uncharacterized protein</fullName>
    </submittedName>
</protein>
<organism evidence="1 2">
    <name type="scientific">Diploptera punctata</name>
    <name type="common">Pacific beetle cockroach</name>
    <dbReference type="NCBI Taxonomy" id="6984"/>
    <lineage>
        <taxon>Eukaryota</taxon>
        <taxon>Metazoa</taxon>
        <taxon>Ecdysozoa</taxon>
        <taxon>Arthropoda</taxon>
        <taxon>Hexapoda</taxon>
        <taxon>Insecta</taxon>
        <taxon>Pterygota</taxon>
        <taxon>Neoptera</taxon>
        <taxon>Polyneoptera</taxon>
        <taxon>Dictyoptera</taxon>
        <taxon>Blattodea</taxon>
        <taxon>Blaberoidea</taxon>
        <taxon>Blaberidae</taxon>
        <taxon>Diplopterinae</taxon>
        <taxon>Diploptera</taxon>
    </lineage>
</organism>
<comment type="caution">
    <text evidence="1">The sequence shown here is derived from an EMBL/GenBank/DDBJ whole genome shotgun (WGS) entry which is preliminary data.</text>
</comment>
<dbReference type="AlphaFoldDB" id="A0AAD8A6Z6"/>
<proteinExistence type="predicted"/>
<accession>A0AAD8A6Z6</accession>
<reference evidence="1" key="2">
    <citation type="submission" date="2023-05" db="EMBL/GenBank/DDBJ databases">
        <authorList>
            <person name="Fouks B."/>
        </authorList>
    </citation>
    <scope>NUCLEOTIDE SEQUENCE</scope>
    <source>
        <strain evidence="1">Stay&amp;Tobe</strain>
        <tissue evidence="1">Testes</tissue>
    </source>
</reference>
<evidence type="ECO:0000313" key="2">
    <source>
        <dbReference type="Proteomes" id="UP001233999"/>
    </source>
</evidence>
<dbReference type="Proteomes" id="UP001233999">
    <property type="component" value="Unassembled WGS sequence"/>
</dbReference>
<feature type="non-terminal residue" evidence="1">
    <location>
        <position position="1"/>
    </location>
</feature>
<keyword evidence="2" id="KW-1185">Reference proteome</keyword>
<gene>
    <name evidence="1" type="ORF">L9F63_014839</name>
</gene>
<feature type="non-terminal residue" evidence="1">
    <location>
        <position position="56"/>
    </location>
</feature>
<name>A0AAD8A6Z6_DIPPU</name>
<dbReference type="EMBL" id="JASPKZ010003421">
    <property type="protein sequence ID" value="KAJ9593619.1"/>
    <property type="molecule type" value="Genomic_DNA"/>
</dbReference>
<evidence type="ECO:0000313" key="1">
    <source>
        <dbReference type="EMBL" id="KAJ9593619.1"/>
    </source>
</evidence>